<accession>A0A948WXT9</accession>
<keyword evidence="2" id="KW-0732">Signal</keyword>
<evidence type="ECO:0000313" key="4">
    <source>
        <dbReference type="Proteomes" id="UP000783796"/>
    </source>
</evidence>
<feature type="signal peptide" evidence="2">
    <location>
        <begin position="1"/>
        <end position="18"/>
    </location>
</feature>
<organism evidence="3 4">
    <name type="scientific">Candidatus Phocaeicola faecigallinarum</name>
    <dbReference type="NCBI Taxonomy" id="2838732"/>
    <lineage>
        <taxon>Bacteria</taxon>
        <taxon>Pseudomonadati</taxon>
        <taxon>Bacteroidota</taxon>
        <taxon>Bacteroidia</taxon>
        <taxon>Bacteroidales</taxon>
        <taxon>Bacteroidaceae</taxon>
        <taxon>Phocaeicola</taxon>
    </lineage>
</organism>
<evidence type="ECO:0000313" key="3">
    <source>
        <dbReference type="EMBL" id="MBU3839160.1"/>
    </source>
</evidence>
<protein>
    <recommendedName>
        <fullName evidence="5">Lipoprotein</fullName>
    </recommendedName>
</protein>
<gene>
    <name evidence="3" type="ORF">H9777_12795</name>
</gene>
<feature type="chain" id="PRO_5037416107" description="Lipoprotein" evidence="2">
    <location>
        <begin position="19"/>
        <end position="183"/>
    </location>
</feature>
<evidence type="ECO:0000256" key="2">
    <source>
        <dbReference type="SAM" id="SignalP"/>
    </source>
</evidence>
<dbReference type="PROSITE" id="PS51257">
    <property type="entry name" value="PROKAR_LIPOPROTEIN"/>
    <property type="match status" value="1"/>
</dbReference>
<dbReference type="Proteomes" id="UP000783796">
    <property type="component" value="Unassembled WGS sequence"/>
</dbReference>
<keyword evidence="1" id="KW-0175">Coiled coil</keyword>
<dbReference type="AlphaFoldDB" id="A0A948WXT9"/>
<proteinExistence type="predicted"/>
<reference evidence="3" key="1">
    <citation type="journal article" date="2021" name="PeerJ">
        <title>Extensive microbial diversity within the chicken gut microbiome revealed by metagenomics and culture.</title>
        <authorList>
            <person name="Gilroy R."/>
            <person name="Ravi A."/>
            <person name="Getino M."/>
            <person name="Pursley I."/>
            <person name="Horton D.L."/>
            <person name="Alikhan N.F."/>
            <person name="Baker D."/>
            <person name="Gharbi K."/>
            <person name="Hall N."/>
            <person name="Watson M."/>
            <person name="Adriaenssens E.M."/>
            <person name="Foster-Nyarko E."/>
            <person name="Jarju S."/>
            <person name="Secka A."/>
            <person name="Antonio M."/>
            <person name="Oren A."/>
            <person name="Chaudhuri R.R."/>
            <person name="La Ragione R."/>
            <person name="Hildebrand F."/>
            <person name="Pallen M.J."/>
        </authorList>
    </citation>
    <scope>NUCLEOTIDE SEQUENCE</scope>
    <source>
        <strain evidence="3">G4-2901</strain>
    </source>
</reference>
<feature type="coiled-coil region" evidence="1">
    <location>
        <begin position="113"/>
        <end position="140"/>
    </location>
</feature>
<comment type="caution">
    <text evidence="3">The sequence shown here is derived from an EMBL/GenBank/DDBJ whole genome shotgun (WGS) entry which is preliminary data.</text>
</comment>
<dbReference type="EMBL" id="JAHLFW010000108">
    <property type="protein sequence ID" value="MBU3839160.1"/>
    <property type="molecule type" value="Genomic_DNA"/>
</dbReference>
<evidence type="ECO:0000256" key="1">
    <source>
        <dbReference type="SAM" id="Coils"/>
    </source>
</evidence>
<sequence length="183" mass="20715">MKKLYFFIAALAVSVAFTSCGNSKKQSEETSTTELVAQKIDASKALYVEEILKNAEQEVGKEITLKGFVTHTCKHSGRRCFVMGNDQKTSIRVEARGNIGGFNRELIGSELVIKGILKENKLTKEYIDQAEEELKEKQGKEGNGETCDAELSNIENMRKWMKENNKDYYSIYFVEGTDYEVVE</sequence>
<reference evidence="3" key="2">
    <citation type="submission" date="2021-04" db="EMBL/GenBank/DDBJ databases">
        <authorList>
            <person name="Gilroy R."/>
        </authorList>
    </citation>
    <scope>NUCLEOTIDE SEQUENCE</scope>
    <source>
        <strain evidence="3">G4-2901</strain>
    </source>
</reference>
<name>A0A948WXT9_9BACT</name>
<evidence type="ECO:0008006" key="5">
    <source>
        <dbReference type="Google" id="ProtNLM"/>
    </source>
</evidence>